<name>A0A9P8EE78_AURME</name>
<organism evidence="1 2">
    <name type="scientific">Aureobasidium melanogenum</name>
    <name type="common">Aureobasidium pullulans var. melanogenum</name>
    <dbReference type="NCBI Taxonomy" id="46634"/>
    <lineage>
        <taxon>Eukaryota</taxon>
        <taxon>Fungi</taxon>
        <taxon>Dikarya</taxon>
        <taxon>Ascomycota</taxon>
        <taxon>Pezizomycotina</taxon>
        <taxon>Dothideomycetes</taxon>
        <taxon>Dothideomycetidae</taxon>
        <taxon>Dothideales</taxon>
        <taxon>Saccotheciaceae</taxon>
        <taxon>Aureobasidium</taxon>
    </lineage>
</organism>
<evidence type="ECO:0000313" key="2">
    <source>
        <dbReference type="Proteomes" id="UP000779574"/>
    </source>
</evidence>
<evidence type="ECO:0000313" key="1">
    <source>
        <dbReference type="EMBL" id="KAG9687585.1"/>
    </source>
</evidence>
<proteinExistence type="predicted"/>
<gene>
    <name evidence="1" type="ORF">KCU76_g10214</name>
</gene>
<dbReference type="AlphaFoldDB" id="A0A9P8EE78"/>
<sequence length="287" mass="32212">MAEPLTVIDLSQDGINNQQAPNNALRNLIAIDQDFAEDLAIEVVREIEKLWPDLKAERFASQDIVDLSNALRTGEVLLEFRMLRAFLVLWKHGVNSLDLVSLEDLTNLAEAIYNLISRQLGPIEKQNSAAALVAPDVSNASKTDDVLNRVYTTGYSIEHSHIDYPATLYHIFMRSTSAVSILDIEYENGPEECQTLWPYLEQRFIPNAATLGIMAEGISAARFDLSFRLWRAYVVCWMTSAYNNPFMLLGERAKLIRIMALNIAGPENMVIHNSGGVTVLRKEGEKN</sequence>
<dbReference type="OrthoDB" id="3925687at2759"/>
<accession>A0A9P8EE78</accession>
<comment type="caution">
    <text evidence="1">The sequence shown here is derived from an EMBL/GenBank/DDBJ whole genome shotgun (WGS) entry which is preliminary data.</text>
</comment>
<dbReference type="EMBL" id="JAHFXF010000447">
    <property type="protein sequence ID" value="KAG9687585.1"/>
    <property type="molecule type" value="Genomic_DNA"/>
</dbReference>
<protein>
    <submittedName>
        <fullName evidence="1">Uncharacterized protein</fullName>
    </submittedName>
</protein>
<reference evidence="1" key="1">
    <citation type="journal article" date="2021" name="J Fungi (Basel)">
        <title>Virulence traits and population genomics of the black yeast Aureobasidium melanogenum.</title>
        <authorList>
            <person name="Cernosa A."/>
            <person name="Sun X."/>
            <person name="Gostincar C."/>
            <person name="Fang C."/>
            <person name="Gunde-Cimerman N."/>
            <person name="Song Z."/>
        </authorList>
    </citation>
    <scope>NUCLEOTIDE SEQUENCE</scope>
    <source>
        <strain evidence="1">EXF-9911</strain>
    </source>
</reference>
<dbReference type="Proteomes" id="UP000779574">
    <property type="component" value="Unassembled WGS sequence"/>
</dbReference>
<reference evidence="1" key="2">
    <citation type="submission" date="2021-08" db="EMBL/GenBank/DDBJ databases">
        <authorList>
            <person name="Gostincar C."/>
            <person name="Sun X."/>
            <person name="Song Z."/>
            <person name="Gunde-Cimerman N."/>
        </authorList>
    </citation>
    <scope>NUCLEOTIDE SEQUENCE</scope>
    <source>
        <strain evidence="1">EXF-9911</strain>
    </source>
</reference>
<feature type="non-terminal residue" evidence="1">
    <location>
        <position position="1"/>
    </location>
</feature>